<organism evidence="3 4">
    <name type="scientific">Luteimonas salinisoli</name>
    <dbReference type="NCBI Taxonomy" id="2752307"/>
    <lineage>
        <taxon>Bacteria</taxon>
        <taxon>Pseudomonadati</taxon>
        <taxon>Pseudomonadota</taxon>
        <taxon>Gammaproteobacteria</taxon>
        <taxon>Lysobacterales</taxon>
        <taxon>Lysobacteraceae</taxon>
        <taxon>Luteimonas</taxon>
    </lineage>
</organism>
<dbReference type="InterPro" id="IPR004046">
    <property type="entry name" value="GST_C"/>
</dbReference>
<keyword evidence="4" id="KW-1185">Reference proteome</keyword>
<dbReference type="GO" id="GO:0016740">
    <property type="term" value="F:transferase activity"/>
    <property type="evidence" value="ECO:0007669"/>
    <property type="project" value="UniProtKB-KW"/>
</dbReference>
<dbReference type="Gene3D" id="1.20.1050.10">
    <property type="match status" value="1"/>
</dbReference>
<dbReference type="PANTHER" id="PTHR44051:SF8">
    <property type="entry name" value="GLUTATHIONE S-TRANSFERASE GSTA"/>
    <property type="match status" value="1"/>
</dbReference>
<evidence type="ECO:0000313" key="3">
    <source>
        <dbReference type="EMBL" id="NZA27953.1"/>
    </source>
</evidence>
<dbReference type="InterPro" id="IPR036282">
    <property type="entry name" value="Glutathione-S-Trfase_C_sf"/>
</dbReference>
<gene>
    <name evidence="3" type="ORF">H0E84_16355</name>
</gene>
<dbReference type="SUPFAM" id="SSF52833">
    <property type="entry name" value="Thioredoxin-like"/>
    <property type="match status" value="1"/>
</dbReference>
<dbReference type="InterPro" id="IPR036249">
    <property type="entry name" value="Thioredoxin-like_sf"/>
</dbReference>
<dbReference type="SFLD" id="SFLDG00358">
    <property type="entry name" value="Main_(cytGST)"/>
    <property type="match status" value="1"/>
</dbReference>
<accession>A0A853JF29</accession>
<keyword evidence="3" id="KW-0808">Transferase</keyword>
<dbReference type="InterPro" id="IPR040079">
    <property type="entry name" value="Glutathione_S-Trfase"/>
</dbReference>
<dbReference type="CDD" id="cd03207">
    <property type="entry name" value="GST_C_8"/>
    <property type="match status" value="1"/>
</dbReference>
<evidence type="ECO:0000259" key="1">
    <source>
        <dbReference type="PROSITE" id="PS50404"/>
    </source>
</evidence>
<dbReference type="FunFam" id="3.40.30.10:FF:000331">
    <property type="entry name" value="Glutathione S-transferase"/>
    <property type="match status" value="1"/>
</dbReference>
<evidence type="ECO:0000313" key="4">
    <source>
        <dbReference type="Proteomes" id="UP000578091"/>
    </source>
</evidence>
<dbReference type="RefSeq" id="WP_180679714.1">
    <property type="nucleotide sequence ID" value="NZ_JACCKA010000087.1"/>
</dbReference>
<proteinExistence type="predicted"/>
<name>A0A853JF29_9GAMM</name>
<dbReference type="Pfam" id="PF02798">
    <property type="entry name" value="GST_N"/>
    <property type="match status" value="1"/>
</dbReference>
<evidence type="ECO:0000259" key="2">
    <source>
        <dbReference type="PROSITE" id="PS50405"/>
    </source>
</evidence>
<sequence length="214" mass="24017">MITLTTYAWVPDFAAPLMRALRVRWALEEADLPYRVRTVALGPGQRSPEHLARQPFGQAPAIEEGDLTLFESGAIALHIAERSQALLPRDLTERARAIAWVFAALNTVETAVQELGAIDFFHAEEPWAQQRRPQVEAQVRERLGQLEAALGAREHLEGRFTVGDLMMADVLRILDHSDLLDAYPTLQAYKHRCEARPAFQRALTAQLQGFREAA</sequence>
<dbReference type="InterPro" id="IPR004045">
    <property type="entry name" value="Glutathione_S-Trfase_N"/>
</dbReference>
<dbReference type="EMBL" id="JACCKA010000087">
    <property type="protein sequence ID" value="NZA27953.1"/>
    <property type="molecule type" value="Genomic_DNA"/>
</dbReference>
<dbReference type="CDD" id="cd03046">
    <property type="entry name" value="GST_N_GTT1_like"/>
    <property type="match status" value="1"/>
</dbReference>
<dbReference type="PROSITE" id="PS50404">
    <property type="entry name" value="GST_NTER"/>
    <property type="match status" value="1"/>
</dbReference>
<dbReference type="PROSITE" id="PS50405">
    <property type="entry name" value="GST_CTER"/>
    <property type="match status" value="1"/>
</dbReference>
<dbReference type="InterPro" id="IPR010987">
    <property type="entry name" value="Glutathione-S-Trfase_C-like"/>
</dbReference>
<dbReference type="Proteomes" id="UP000578091">
    <property type="component" value="Unassembled WGS sequence"/>
</dbReference>
<dbReference type="PANTHER" id="PTHR44051">
    <property type="entry name" value="GLUTATHIONE S-TRANSFERASE-RELATED"/>
    <property type="match status" value="1"/>
</dbReference>
<dbReference type="SFLD" id="SFLDS00019">
    <property type="entry name" value="Glutathione_Transferase_(cytos"/>
    <property type="match status" value="1"/>
</dbReference>
<protein>
    <submittedName>
        <fullName evidence="3">Glutathione S-transferase family protein</fullName>
    </submittedName>
</protein>
<comment type="caution">
    <text evidence="3">The sequence shown here is derived from an EMBL/GenBank/DDBJ whole genome shotgun (WGS) entry which is preliminary data.</text>
</comment>
<dbReference type="SUPFAM" id="SSF47616">
    <property type="entry name" value="GST C-terminal domain-like"/>
    <property type="match status" value="1"/>
</dbReference>
<dbReference type="Pfam" id="PF14497">
    <property type="entry name" value="GST_C_3"/>
    <property type="match status" value="1"/>
</dbReference>
<dbReference type="Gene3D" id="3.40.30.10">
    <property type="entry name" value="Glutaredoxin"/>
    <property type="match status" value="1"/>
</dbReference>
<reference evidence="3 4" key="1">
    <citation type="submission" date="2020-07" db="EMBL/GenBank/DDBJ databases">
        <title>Luteimonas sp. SJ-92.</title>
        <authorList>
            <person name="Huang X.-X."/>
            <person name="Xu L."/>
            <person name="Sun J.-Q."/>
        </authorList>
    </citation>
    <scope>NUCLEOTIDE SEQUENCE [LARGE SCALE GENOMIC DNA]</scope>
    <source>
        <strain evidence="3 4">SJ-92</strain>
    </source>
</reference>
<feature type="domain" description="GST N-terminal" evidence="1">
    <location>
        <begin position="7"/>
        <end position="87"/>
    </location>
</feature>
<dbReference type="AlphaFoldDB" id="A0A853JF29"/>
<feature type="domain" description="GST C-terminal" evidence="2">
    <location>
        <begin position="90"/>
        <end position="214"/>
    </location>
</feature>